<evidence type="ECO:0000313" key="8">
    <source>
        <dbReference type="EMBL" id="KUG53745.1"/>
    </source>
</evidence>
<dbReference type="InterPro" id="IPR052053">
    <property type="entry name" value="IM_YidH-like"/>
</dbReference>
<gene>
    <name evidence="8" type="ORF">AVL62_02980</name>
</gene>
<dbReference type="PANTHER" id="PTHR34187">
    <property type="entry name" value="FGR18P"/>
    <property type="match status" value="1"/>
</dbReference>
<dbReference type="PANTHER" id="PTHR34187:SF2">
    <property type="entry name" value="DUF202 DOMAIN-CONTAINING PROTEIN"/>
    <property type="match status" value="1"/>
</dbReference>
<keyword evidence="4 6" id="KW-1133">Transmembrane helix</keyword>
<organism evidence="8 9">
    <name type="scientific">Serinicoccus chungangensis</name>
    <dbReference type="NCBI Taxonomy" id="767452"/>
    <lineage>
        <taxon>Bacteria</taxon>
        <taxon>Bacillati</taxon>
        <taxon>Actinomycetota</taxon>
        <taxon>Actinomycetes</taxon>
        <taxon>Micrococcales</taxon>
        <taxon>Ornithinimicrobiaceae</taxon>
        <taxon>Serinicoccus</taxon>
    </lineage>
</organism>
<feature type="transmembrane region" description="Helical" evidence="6">
    <location>
        <begin position="97"/>
        <end position="122"/>
    </location>
</feature>
<keyword evidence="2" id="KW-1003">Cell membrane</keyword>
<dbReference type="STRING" id="767452.AVL62_02980"/>
<name>A0A0W8I6J0_9MICO</name>
<evidence type="ECO:0000256" key="4">
    <source>
        <dbReference type="ARBA" id="ARBA00022989"/>
    </source>
</evidence>
<keyword evidence="9" id="KW-1185">Reference proteome</keyword>
<comment type="caution">
    <text evidence="8">The sequence shown here is derived from an EMBL/GenBank/DDBJ whole genome shotgun (WGS) entry which is preliminary data.</text>
</comment>
<evidence type="ECO:0000259" key="7">
    <source>
        <dbReference type="Pfam" id="PF02656"/>
    </source>
</evidence>
<evidence type="ECO:0000256" key="1">
    <source>
        <dbReference type="ARBA" id="ARBA00004651"/>
    </source>
</evidence>
<dbReference type="EMBL" id="LQBL01000028">
    <property type="protein sequence ID" value="KUG53745.1"/>
    <property type="molecule type" value="Genomic_DNA"/>
</dbReference>
<accession>A0A0W8I6J0</accession>
<feature type="transmembrane region" description="Helical" evidence="6">
    <location>
        <begin position="33"/>
        <end position="57"/>
    </location>
</feature>
<evidence type="ECO:0000256" key="5">
    <source>
        <dbReference type="ARBA" id="ARBA00023136"/>
    </source>
</evidence>
<evidence type="ECO:0000313" key="9">
    <source>
        <dbReference type="Proteomes" id="UP000054837"/>
    </source>
</evidence>
<dbReference type="OrthoDB" id="582337at2"/>
<keyword evidence="3 6" id="KW-0812">Transmembrane</keyword>
<evidence type="ECO:0000256" key="3">
    <source>
        <dbReference type="ARBA" id="ARBA00022692"/>
    </source>
</evidence>
<comment type="subcellular location">
    <subcellularLocation>
        <location evidence="1">Cell membrane</location>
        <topology evidence="1">Multi-pass membrane protein</topology>
    </subcellularLocation>
</comment>
<proteinExistence type="predicted"/>
<feature type="domain" description="DUF202" evidence="7">
    <location>
        <begin position="24"/>
        <end position="90"/>
    </location>
</feature>
<reference evidence="8 9" key="1">
    <citation type="submission" date="2015-12" db="EMBL/GenBank/DDBJ databases">
        <title>Serinicoccus chungangenesis strain CD08_5 genome sequencing and assembly.</title>
        <authorList>
            <person name="Chander A.M."/>
            <person name="Kaur G."/>
            <person name="Nair G.R."/>
            <person name="Dhawan D.K."/>
            <person name="Kochhar R.K."/>
            <person name="Mayilraj S."/>
            <person name="Bhadada S.K."/>
        </authorList>
    </citation>
    <scope>NUCLEOTIDE SEQUENCE [LARGE SCALE GENOMIC DNA]</scope>
    <source>
        <strain evidence="8 9">CD08_5</strain>
    </source>
</reference>
<evidence type="ECO:0000256" key="2">
    <source>
        <dbReference type="ARBA" id="ARBA00022475"/>
    </source>
</evidence>
<evidence type="ECO:0000256" key="6">
    <source>
        <dbReference type="SAM" id="Phobius"/>
    </source>
</evidence>
<keyword evidence="5 6" id="KW-0472">Membrane</keyword>
<dbReference type="Pfam" id="PF02656">
    <property type="entry name" value="DUF202"/>
    <property type="match status" value="1"/>
</dbReference>
<dbReference type="AlphaFoldDB" id="A0A0W8I6J0"/>
<dbReference type="InterPro" id="IPR003807">
    <property type="entry name" value="DUF202"/>
</dbReference>
<feature type="transmembrane region" description="Helical" evidence="6">
    <location>
        <begin position="63"/>
        <end position="85"/>
    </location>
</feature>
<dbReference type="RefSeq" id="WP_058891752.1">
    <property type="nucleotide sequence ID" value="NZ_LQBL01000028.1"/>
</dbReference>
<protein>
    <recommendedName>
        <fullName evidence="7">DUF202 domain-containing protein</fullName>
    </recommendedName>
</protein>
<sequence length="123" mass="13160">MSERRARRRFPQSVYALGSDPDPRFSLANERTFLAWIRTALAFLAAGVALEALAVPIAPGYRLAASAVFVVLGMLAAVQAWVGWFRVERAMREGRTLPPLTVGAVIAVGVLLATLLVAVGLLA</sequence>
<dbReference type="Proteomes" id="UP000054837">
    <property type="component" value="Unassembled WGS sequence"/>
</dbReference>
<dbReference type="GO" id="GO:0005886">
    <property type="term" value="C:plasma membrane"/>
    <property type="evidence" value="ECO:0007669"/>
    <property type="project" value="UniProtKB-SubCell"/>
</dbReference>